<name>A0ACC0ZLK8_9ROSI</name>
<gene>
    <name evidence="1" type="ORF">Pint_00612</name>
</gene>
<evidence type="ECO:0000313" key="1">
    <source>
        <dbReference type="EMBL" id="KAJ0053678.1"/>
    </source>
</evidence>
<protein>
    <submittedName>
        <fullName evidence="1">Uncharacterized protein</fullName>
    </submittedName>
</protein>
<sequence>MAMRCLSFSTQRTDKVQVSRSRILEEKRARLYIIRRCVLMLLCWRDHEDE</sequence>
<organism evidence="1 2">
    <name type="scientific">Pistacia integerrima</name>
    <dbReference type="NCBI Taxonomy" id="434235"/>
    <lineage>
        <taxon>Eukaryota</taxon>
        <taxon>Viridiplantae</taxon>
        <taxon>Streptophyta</taxon>
        <taxon>Embryophyta</taxon>
        <taxon>Tracheophyta</taxon>
        <taxon>Spermatophyta</taxon>
        <taxon>Magnoliopsida</taxon>
        <taxon>eudicotyledons</taxon>
        <taxon>Gunneridae</taxon>
        <taxon>Pentapetalae</taxon>
        <taxon>rosids</taxon>
        <taxon>malvids</taxon>
        <taxon>Sapindales</taxon>
        <taxon>Anacardiaceae</taxon>
        <taxon>Pistacia</taxon>
    </lineage>
</organism>
<accession>A0ACC0ZLK8</accession>
<dbReference type="EMBL" id="CM047736">
    <property type="protein sequence ID" value="KAJ0053678.1"/>
    <property type="molecule type" value="Genomic_DNA"/>
</dbReference>
<evidence type="ECO:0000313" key="2">
    <source>
        <dbReference type="Proteomes" id="UP001163603"/>
    </source>
</evidence>
<proteinExistence type="predicted"/>
<reference evidence="2" key="1">
    <citation type="journal article" date="2023" name="G3 (Bethesda)">
        <title>Genome assembly and association tests identify interacting loci associated with vigor, precocity, and sex in interspecific pistachio rootstocks.</title>
        <authorList>
            <person name="Palmer W."/>
            <person name="Jacygrad E."/>
            <person name="Sagayaradj S."/>
            <person name="Cavanaugh K."/>
            <person name="Han R."/>
            <person name="Bertier L."/>
            <person name="Beede B."/>
            <person name="Kafkas S."/>
            <person name="Golino D."/>
            <person name="Preece J."/>
            <person name="Michelmore R."/>
        </authorList>
    </citation>
    <scope>NUCLEOTIDE SEQUENCE [LARGE SCALE GENOMIC DNA]</scope>
</reference>
<dbReference type="Proteomes" id="UP001163603">
    <property type="component" value="Chromosome 1"/>
</dbReference>
<comment type="caution">
    <text evidence="1">The sequence shown here is derived from an EMBL/GenBank/DDBJ whole genome shotgun (WGS) entry which is preliminary data.</text>
</comment>
<keyword evidence="2" id="KW-1185">Reference proteome</keyword>